<keyword evidence="9" id="KW-1185">Reference proteome</keyword>
<evidence type="ECO:0000313" key="3">
    <source>
        <dbReference type="EMBL" id="GAL00131.1"/>
    </source>
</evidence>
<dbReference type="AlphaFoldDB" id="A0A081DCV8"/>
<gene>
    <name evidence="4" type="ORF">IL45_11615</name>
    <name evidence="2" type="ORF">JCM19296_2354</name>
    <name evidence="3" type="ORF">JCM19314_385</name>
    <name evidence="5" type="ORF">LY02_00848</name>
</gene>
<dbReference type="RefSeq" id="WP_036584025.1">
    <property type="nucleotide sequence ID" value="NZ_CP136694.1"/>
</dbReference>
<dbReference type="EMBL" id="BBMM01000004">
    <property type="protein sequence ID" value="GAL00131.1"/>
    <property type="molecule type" value="Genomic_DNA"/>
</dbReference>
<keyword evidence="1" id="KW-1133">Transmembrane helix</keyword>
<evidence type="ECO:0000313" key="7">
    <source>
        <dbReference type="Proteomes" id="UP000028980"/>
    </source>
</evidence>
<dbReference type="EMBL" id="PVNA01000001">
    <property type="protein sequence ID" value="PRX15627.1"/>
    <property type="molecule type" value="Genomic_DNA"/>
</dbReference>
<evidence type="ECO:0000256" key="1">
    <source>
        <dbReference type="SAM" id="Phobius"/>
    </source>
</evidence>
<name>A0A081DCV8_NONUL</name>
<accession>A0A081DCV8</accession>
<dbReference type="STRING" id="906888.JCM19298_2478"/>
<keyword evidence="1" id="KW-0812">Transmembrane</keyword>
<evidence type="ECO:0000313" key="2">
    <source>
        <dbReference type="EMBL" id="GAK76754.1"/>
    </source>
</evidence>
<evidence type="ECO:0000313" key="8">
    <source>
        <dbReference type="Proteomes" id="UP000029226"/>
    </source>
</evidence>
<dbReference type="EMBL" id="JPJI01000032">
    <property type="protein sequence ID" value="KEZ92777.1"/>
    <property type="molecule type" value="Genomic_DNA"/>
</dbReference>
<feature type="transmembrane region" description="Helical" evidence="1">
    <location>
        <begin position="137"/>
        <end position="158"/>
    </location>
</feature>
<dbReference type="OrthoDB" id="1446429at2"/>
<sequence>MVLHKVFKYLALLLCVIAAGFFLYTISVGDEAIQAEAADLTNDGALQNATLAPMMYLAYAVMAITVGLVLFFVLKGIFSSPAVLKRSLISVGILVAICLIAYFGFADDAVTDPGTGQLVMLDEGEPLTADTSKLVGASIYTFYIVAVLAVGSILWTGVSKLLNR</sequence>
<dbReference type="Proteomes" id="UP000239997">
    <property type="component" value="Unassembled WGS sequence"/>
</dbReference>
<dbReference type="Proteomes" id="UP000028531">
    <property type="component" value="Unassembled WGS sequence"/>
</dbReference>
<reference evidence="5 9" key="3">
    <citation type="submission" date="2018-03" db="EMBL/GenBank/DDBJ databases">
        <title>Genomic Encyclopedia of Archaeal and Bacterial Type Strains, Phase II (KMG-II): from individual species to whole genera.</title>
        <authorList>
            <person name="Goeker M."/>
        </authorList>
    </citation>
    <scope>NUCLEOTIDE SEQUENCE [LARGE SCALE GENOMIC DNA]</scope>
    <source>
        <strain evidence="5 9">DSM 22727</strain>
    </source>
</reference>
<dbReference type="Proteomes" id="UP000028980">
    <property type="component" value="Unassembled WGS sequence"/>
</dbReference>
<reference evidence="4 6" key="2">
    <citation type="submission" date="2014-07" db="EMBL/GenBank/DDBJ databases">
        <title>Draft genome sequence of Nonlabens ulvanivorans, an ulvan degrading bacterium.</title>
        <authorList>
            <person name="Kopel M."/>
            <person name="Helbert W."/>
            <person name="Henrissat B."/>
            <person name="Doniger T."/>
            <person name="Banin E."/>
        </authorList>
    </citation>
    <scope>NUCLEOTIDE SEQUENCE [LARGE SCALE GENOMIC DNA]</scope>
    <source>
        <strain evidence="4 6">PLR</strain>
    </source>
</reference>
<dbReference type="EMBL" id="BBLG01000005">
    <property type="protein sequence ID" value="GAK76754.1"/>
    <property type="molecule type" value="Genomic_DNA"/>
</dbReference>
<reference evidence="7 8" key="1">
    <citation type="journal article" date="2014" name="Genome Announc.">
        <title>Draft Genome Sequences of Marine Flavobacterium Nonlabens Strains NR17, NR24, NR27, NR32, NR33, and Ara13.</title>
        <authorList>
            <person name="Nakanishi M."/>
            <person name="Meirelles P."/>
            <person name="Suzuki R."/>
            <person name="Takatani N."/>
            <person name="Mino S."/>
            <person name="Suda W."/>
            <person name="Oshima K."/>
            <person name="Hattori M."/>
            <person name="Ohkuma M."/>
            <person name="Hosokawa M."/>
            <person name="Miyashita K."/>
            <person name="Thompson F.L."/>
            <person name="Niwa A."/>
            <person name="Sawabe T."/>
            <person name="Sawabe T."/>
        </authorList>
    </citation>
    <scope>NUCLEOTIDE SEQUENCE [LARGE SCALE GENOMIC DNA]</scope>
    <source>
        <strain evidence="2">JCM 19296</strain>
        <strain evidence="3">JCM 19314</strain>
        <strain evidence="7">JCM19296</strain>
        <strain evidence="8">JCM19314</strain>
    </source>
</reference>
<evidence type="ECO:0000313" key="5">
    <source>
        <dbReference type="EMBL" id="PRX15627.1"/>
    </source>
</evidence>
<keyword evidence="1" id="KW-0472">Membrane</keyword>
<evidence type="ECO:0000313" key="4">
    <source>
        <dbReference type="EMBL" id="KEZ92777.1"/>
    </source>
</evidence>
<evidence type="ECO:0000313" key="6">
    <source>
        <dbReference type="Proteomes" id="UP000028531"/>
    </source>
</evidence>
<dbReference type="GeneID" id="90596422"/>
<feature type="transmembrane region" description="Helical" evidence="1">
    <location>
        <begin position="53"/>
        <end position="74"/>
    </location>
</feature>
<protein>
    <submittedName>
        <fullName evidence="2">Uncharacterized protein</fullName>
    </submittedName>
</protein>
<dbReference type="eggNOG" id="ENOG5030ZN8">
    <property type="taxonomic scope" value="Bacteria"/>
</dbReference>
<feature type="transmembrane region" description="Helical" evidence="1">
    <location>
        <begin position="86"/>
        <end position="105"/>
    </location>
</feature>
<evidence type="ECO:0000313" key="9">
    <source>
        <dbReference type="Proteomes" id="UP000239997"/>
    </source>
</evidence>
<organism evidence="2 7">
    <name type="scientific">Nonlabens ulvanivorans</name>
    <name type="common">Persicivirga ulvanivorans</name>
    <dbReference type="NCBI Taxonomy" id="906888"/>
    <lineage>
        <taxon>Bacteria</taxon>
        <taxon>Pseudomonadati</taxon>
        <taxon>Bacteroidota</taxon>
        <taxon>Flavobacteriia</taxon>
        <taxon>Flavobacteriales</taxon>
        <taxon>Flavobacteriaceae</taxon>
        <taxon>Nonlabens</taxon>
    </lineage>
</organism>
<proteinExistence type="predicted"/>
<dbReference type="Proteomes" id="UP000029226">
    <property type="component" value="Unassembled WGS sequence"/>
</dbReference>
<comment type="caution">
    <text evidence="2">The sequence shown here is derived from an EMBL/GenBank/DDBJ whole genome shotgun (WGS) entry which is preliminary data.</text>
</comment>